<evidence type="ECO:0000313" key="2">
    <source>
        <dbReference type="EMBL" id="KAK2115385.1"/>
    </source>
</evidence>
<reference evidence="2 3" key="1">
    <citation type="submission" date="2023-05" db="EMBL/GenBank/DDBJ databases">
        <title>B98-5 Cell Line De Novo Hybrid Assembly: An Optical Mapping Approach.</title>
        <authorList>
            <person name="Kananen K."/>
            <person name="Auerbach J.A."/>
            <person name="Kautto E."/>
            <person name="Blachly J.S."/>
        </authorList>
    </citation>
    <scope>NUCLEOTIDE SEQUENCE [LARGE SCALE GENOMIC DNA]</scope>
    <source>
        <strain evidence="2">B95-8</strain>
        <tissue evidence="2">Cell line</tissue>
    </source>
</reference>
<feature type="region of interest" description="Disordered" evidence="1">
    <location>
        <begin position="174"/>
        <end position="268"/>
    </location>
</feature>
<feature type="compositionally biased region" description="Polar residues" evidence="1">
    <location>
        <begin position="174"/>
        <end position="184"/>
    </location>
</feature>
<comment type="caution">
    <text evidence="2">The sequence shown here is derived from an EMBL/GenBank/DDBJ whole genome shotgun (WGS) entry which is preliminary data.</text>
</comment>
<dbReference type="EMBL" id="JASSZA010000003">
    <property type="protein sequence ID" value="KAK2115385.1"/>
    <property type="molecule type" value="Genomic_DNA"/>
</dbReference>
<accession>A0ABQ9W173</accession>
<keyword evidence="3" id="KW-1185">Reference proteome</keyword>
<feature type="compositionally biased region" description="Polar residues" evidence="1">
    <location>
        <begin position="12"/>
        <end position="22"/>
    </location>
</feature>
<protein>
    <submittedName>
        <fullName evidence="2">Uncharacterized protein</fullName>
    </submittedName>
</protein>
<dbReference type="Proteomes" id="UP001266305">
    <property type="component" value="Unassembled WGS sequence"/>
</dbReference>
<name>A0ABQ9W173_SAGOE</name>
<feature type="region of interest" description="Disordered" evidence="1">
    <location>
        <begin position="1"/>
        <end position="75"/>
    </location>
</feature>
<feature type="compositionally biased region" description="Basic and acidic residues" evidence="1">
    <location>
        <begin position="208"/>
        <end position="229"/>
    </location>
</feature>
<evidence type="ECO:0000256" key="1">
    <source>
        <dbReference type="SAM" id="MobiDB-lite"/>
    </source>
</evidence>
<organism evidence="2 3">
    <name type="scientific">Saguinus oedipus</name>
    <name type="common">Cotton-top tamarin</name>
    <name type="synonym">Oedipomidas oedipus</name>
    <dbReference type="NCBI Taxonomy" id="9490"/>
    <lineage>
        <taxon>Eukaryota</taxon>
        <taxon>Metazoa</taxon>
        <taxon>Chordata</taxon>
        <taxon>Craniata</taxon>
        <taxon>Vertebrata</taxon>
        <taxon>Euteleostomi</taxon>
        <taxon>Mammalia</taxon>
        <taxon>Eutheria</taxon>
        <taxon>Euarchontoglires</taxon>
        <taxon>Primates</taxon>
        <taxon>Haplorrhini</taxon>
        <taxon>Platyrrhini</taxon>
        <taxon>Cebidae</taxon>
        <taxon>Callitrichinae</taxon>
        <taxon>Saguinus</taxon>
    </lineage>
</organism>
<evidence type="ECO:0000313" key="3">
    <source>
        <dbReference type="Proteomes" id="UP001266305"/>
    </source>
</evidence>
<sequence length="268" mass="28667">MRIVQGSRGCPEQNQKTRQTGSPRRMSPTEHPQKGRNSFRDMAGLAGKQPQQLTWSRGPEPQGKAARPQSGWARAAAPLAERVPAKSDCTRPAPPLPPGLEASWVPGFTAVKGQLTLAASSLRSACHSRSRGQFGSSGGAVCLACAIAVSICVTFTENTLKQLDSDVVTVRPSLTKTKGQNHSACESRRGQGSPKGADWHAPRSGSSEQDRPSRHRWDGRPRNGKETKSWAHGGLLVGPTLWPRDILGPPPGPVCNASATVRPRQELS</sequence>
<gene>
    <name evidence="2" type="ORF">P7K49_006011</name>
</gene>
<proteinExistence type="predicted"/>